<gene>
    <name evidence="3" type="ORF">MNBD_GAMMA12-3575</name>
</gene>
<dbReference type="PANTHER" id="PTHR32309">
    <property type="entry name" value="TYROSINE-PROTEIN KINASE"/>
    <property type="match status" value="1"/>
</dbReference>
<evidence type="ECO:0008006" key="4">
    <source>
        <dbReference type="Google" id="ProtNLM"/>
    </source>
</evidence>
<keyword evidence="2" id="KW-1133">Transmembrane helix</keyword>
<feature type="transmembrane region" description="Helical" evidence="2">
    <location>
        <begin position="244"/>
        <end position="267"/>
    </location>
</feature>
<dbReference type="AlphaFoldDB" id="A0A3B0YSV4"/>
<dbReference type="GO" id="GO:0004713">
    <property type="term" value="F:protein tyrosine kinase activity"/>
    <property type="evidence" value="ECO:0007669"/>
    <property type="project" value="TreeGrafter"/>
</dbReference>
<keyword evidence="1" id="KW-0175">Coiled coil</keyword>
<feature type="transmembrane region" description="Helical" evidence="2">
    <location>
        <begin position="186"/>
        <end position="206"/>
    </location>
</feature>
<dbReference type="InterPro" id="IPR050445">
    <property type="entry name" value="Bact_polysacc_biosynth/exp"/>
</dbReference>
<dbReference type="PANTHER" id="PTHR32309:SF13">
    <property type="entry name" value="FERRIC ENTEROBACTIN TRANSPORT PROTEIN FEPE"/>
    <property type="match status" value="1"/>
</dbReference>
<reference evidence="3" key="1">
    <citation type="submission" date="2018-06" db="EMBL/GenBank/DDBJ databases">
        <authorList>
            <person name="Zhirakovskaya E."/>
        </authorList>
    </citation>
    <scope>NUCLEOTIDE SEQUENCE</scope>
</reference>
<evidence type="ECO:0000256" key="2">
    <source>
        <dbReference type="SAM" id="Phobius"/>
    </source>
</evidence>
<keyword evidence="2" id="KW-0812">Transmembrane</keyword>
<feature type="coiled-coil region" evidence="1">
    <location>
        <begin position="96"/>
        <end position="133"/>
    </location>
</feature>
<name>A0A3B0YSV4_9ZZZZ</name>
<dbReference type="EMBL" id="UOFL01000023">
    <property type="protein sequence ID" value="VAW71566.1"/>
    <property type="molecule type" value="Genomic_DNA"/>
</dbReference>
<sequence>VAGLSRTEEIRNRMIDLQSQLDTLLLSYHDTYPDVIRAKNQISDLKKSLQQEELNRRDGSIVNTITIEGVVVDERIQASPIYQQLRTELYTTNSTINTLTSRLVDAQKSLDKLAELGRRSHELQASLSELERDYEVNSDIYQDFLRRREAARVSMNVDIEQKGLNLRIDEPPFLPLNPSGLGLKHFLVGGILLGLILPLGVLFGILQIDPRIRSAEQLHQMTDIPIIGTVNEYYTDQDIRSIKLSYLSVFFLGLSTIVAVVVIALHYR</sequence>
<evidence type="ECO:0000313" key="3">
    <source>
        <dbReference type="EMBL" id="VAW71566.1"/>
    </source>
</evidence>
<accession>A0A3B0YSV4</accession>
<organism evidence="3">
    <name type="scientific">hydrothermal vent metagenome</name>
    <dbReference type="NCBI Taxonomy" id="652676"/>
    <lineage>
        <taxon>unclassified sequences</taxon>
        <taxon>metagenomes</taxon>
        <taxon>ecological metagenomes</taxon>
    </lineage>
</organism>
<dbReference type="GO" id="GO:0005886">
    <property type="term" value="C:plasma membrane"/>
    <property type="evidence" value="ECO:0007669"/>
    <property type="project" value="TreeGrafter"/>
</dbReference>
<keyword evidence="2" id="KW-0472">Membrane</keyword>
<protein>
    <recommendedName>
        <fullName evidence="4">Tyrosine kinase G-rich domain-containing protein</fullName>
    </recommendedName>
</protein>
<feature type="non-terminal residue" evidence="3">
    <location>
        <position position="1"/>
    </location>
</feature>
<proteinExistence type="predicted"/>
<evidence type="ECO:0000256" key="1">
    <source>
        <dbReference type="SAM" id="Coils"/>
    </source>
</evidence>